<organism evidence="3 4">
    <name type="scientific">Friedmanniomyces endolithicus</name>
    <dbReference type="NCBI Taxonomy" id="329885"/>
    <lineage>
        <taxon>Eukaryota</taxon>
        <taxon>Fungi</taxon>
        <taxon>Dikarya</taxon>
        <taxon>Ascomycota</taxon>
        <taxon>Pezizomycotina</taxon>
        <taxon>Dothideomycetes</taxon>
        <taxon>Dothideomycetidae</taxon>
        <taxon>Mycosphaerellales</taxon>
        <taxon>Teratosphaeriaceae</taxon>
        <taxon>Friedmanniomyces</taxon>
    </lineage>
</organism>
<dbReference type="AlphaFoldDB" id="A0A4U0V1I4"/>
<dbReference type="PANTHER" id="PTHR33604">
    <property type="entry name" value="OSJNBA0004B13.7 PROTEIN"/>
    <property type="match status" value="1"/>
</dbReference>
<dbReference type="STRING" id="329885.A0A4U0V1I4"/>
<evidence type="ECO:0000313" key="3">
    <source>
        <dbReference type="EMBL" id="TKA42052.1"/>
    </source>
</evidence>
<sequence length="751" mass="83927">MPTHVRLYSKDEELGKRDDDFKPRRGPVATNLAKPWRWRKRRLLSVIALLAMGYVFFQNIPAGLGFVERGIASSMAPSDSAGKPAGNRVEPTGAPARPRAVSDDGESSHYYDGPIKFYRLASTLHAITHTFGLRLQNRNVLFAVSSLQSAANLMPMACEMAKWDRNYVHMAFLGRDALSVDDILDVNGVSRGDCAVNFHDARSDYSKYSIERRAEVSVSGAMKHINDFMHPQAIIMDDSELEDAFFVRAMRYKAGEIGRALIEIPAGRYEDFLWMTRLDSGSLSNWFKPTIEILIHAPLRSSGGLVRLVRSLEDAEYAGFAVPRMIVELPADIDHFAKTFLKRLQWPRKTRHDTRTLSTLTLRRRVPSAHLSSEQASIRFVESFYPSVSEDTHVLVLSAQAEISPLYLHYLHYVILEYKYSSYTSTEADRLLGVSLDIPTAFLNGSGRFAPPSIRDMRENSSQSYLDEAKGDQPGSTPFLYQAPSATASLFFGDKWIALHDFLTNRLASSHRGTAERTKKLVSEAEPAWLEYLLELTRARGWTMLYPATPFVTIHNELSQIPEEYLRESDRVQASEEPKDAERLAEEAFLLADEPPVIVEHVERETPEAQPLQDMLPFKGDLPELPQLPYLSYTGDIVNATTQEDLIQDYAPVFRRTIGGCRGIDAARKRIISDPTRTDDLFCFPGVDIEFDMSIEEDGVEVAHDAIAATAGPEGAVEGVRHGTSKAVVDSVPKNGEEAPVGVEAGKAEHE</sequence>
<feature type="region of interest" description="Disordered" evidence="1">
    <location>
        <begin position="731"/>
        <end position="751"/>
    </location>
</feature>
<proteinExistence type="predicted"/>
<evidence type="ECO:0008006" key="5">
    <source>
        <dbReference type="Google" id="ProtNLM"/>
    </source>
</evidence>
<dbReference type="Proteomes" id="UP000310066">
    <property type="component" value="Unassembled WGS sequence"/>
</dbReference>
<dbReference type="OrthoDB" id="5397682at2759"/>
<keyword evidence="2" id="KW-1133">Transmembrane helix</keyword>
<keyword evidence="2" id="KW-0812">Transmembrane</keyword>
<gene>
    <name evidence="3" type="ORF">B0A54_06733</name>
</gene>
<protein>
    <recommendedName>
        <fullName evidence="5">Glycosyltransferase 2</fullName>
    </recommendedName>
</protein>
<feature type="region of interest" description="Disordered" evidence="1">
    <location>
        <begin position="76"/>
        <end position="107"/>
    </location>
</feature>
<accession>A0A4U0V1I4</accession>
<dbReference type="PANTHER" id="PTHR33604:SF3">
    <property type="entry name" value="OSJNBA0004B13.7 PROTEIN"/>
    <property type="match status" value="1"/>
</dbReference>
<feature type="transmembrane region" description="Helical" evidence="2">
    <location>
        <begin position="43"/>
        <end position="67"/>
    </location>
</feature>
<reference evidence="3 4" key="1">
    <citation type="submission" date="2017-03" db="EMBL/GenBank/DDBJ databases">
        <title>Genomes of endolithic fungi from Antarctica.</title>
        <authorList>
            <person name="Coleine C."/>
            <person name="Masonjones S."/>
            <person name="Stajich J.E."/>
        </authorList>
    </citation>
    <scope>NUCLEOTIDE SEQUENCE [LARGE SCALE GENOMIC DNA]</scope>
    <source>
        <strain evidence="3 4">CCFEE 5311</strain>
    </source>
</reference>
<name>A0A4U0V1I4_9PEZI</name>
<evidence type="ECO:0000256" key="1">
    <source>
        <dbReference type="SAM" id="MobiDB-lite"/>
    </source>
</evidence>
<evidence type="ECO:0000313" key="4">
    <source>
        <dbReference type="Proteomes" id="UP000310066"/>
    </source>
</evidence>
<comment type="caution">
    <text evidence="3">The sequence shown here is derived from an EMBL/GenBank/DDBJ whole genome shotgun (WGS) entry which is preliminary data.</text>
</comment>
<keyword evidence="2" id="KW-0472">Membrane</keyword>
<dbReference type="EMBL" id="NAJP01000025">
    <property type="protein sequence ID" value="TKA42052.1"/>
    <property type="molecule type" value="Genomic_DNA"/>
</dbReference>
<evidence type="ECO:0000256" key="2">
    <source>
        <dbReference type="SAM" id="Phobius"/>
    </source>
</evidence>